<evidence type="ECO:0000313" key="9">
    <source>
        <dbReference type="EMBL" id="MDN3569899.1"/>
    </source>
</evidence>
<dbReference type="Gene3D" id="1.10.10.10">
    <property type="entry name" value="Winged helix-like DNA-binding domain superfamily/Winged helix DNA-binding domain"/>
    <property type="match status" value="1"/>
</dbReference>
<organism evidence="9 10">
    <name type="scientific">Methylobacterium longum</name>
    <dbReference type="NCBI Taxonomy" id="767694"/>
    <lineage>
        <taxon>Bacteria</taxon>
        <taxon>Pseudomonadati</taxon>
        <taxon>Pseudomonadota</taxon>
        <taxon>Alphaproteobacteria</taxon>
        <taxon>Hyphomicrobiales</taxon>
        <taxon>Methylobacteriaceae</taxon>
        <taxon>Methylobacterium</taxon>
    </lineage>
</organism>
<keyword evidence="10" id="KW-1185">Reference proteome</keyword>
<gene>
    <name evidence="9" type="ORF">QWZ18_04560</name>
</gene>
<dbReference type="CDD" id="cd06171">
    <property type="entry name" value="Sigma70_r4"/>
    <property type="match status" value="1"/>
</dbReference>
<dbReference type="InterPro" id="IPR039425">
    <property type="entry name" value="RNA_pol_sigma-70-like"/>
</dbReference>
<keyword evidence="5 6" id="KW-0804">Transcription</keyword>
<keyword evidence="2 6" id="KW-0805">Transcription regulation</keyword>
<proteinExistence type="inferred from homology"/>
<dbReference type="InterPro" id="IPR013249">
    <property type="entry name" value="RNA_pol_sigma70_r4_t2"/>
</dbReference>
<evidence type="ECO:0000259" key="8">
    <source>
        <dbReference type="Pfam" id="PF08281"/>
    </source>
</evidence>
<dbReference type="Gene3D" id="1.10.1740.10">
    <property type="match status" value="1"/>
</dbReference>
<accession>A0ABT8AJG0</accession>
<name>A0ABT8AJG0_9HYPH</name>
<dbReference type="PROSITE" id="PS01063">
    <property type="entry name" value="SIGMA70_ECF"/>
    <property type="match status" value="1"/>
</dbReference>
<feature type="domain" description="RNA polymerase sigma-70 region 2" evidence="7">
    <location>
        <begin position="100"/>
        <end position="162"/>
    </location>
</feature>
<dbReference type="Pfam" id="PF08281">
    <property type="entry name" value="Sigma70_r4_2"/>
    <property type="match status" value="1"/>
</dbReference>
<dbReference type="NCBIfam" id="TIGR02937">
    <property type="entry name" value="sigma70-ECF"/>
    <property type="match status" value="1"/>
</dbReference>
<reference evidence="10" key="1">
    <citation type="journal article" date="2019" name="Int. J. Syst. Evol. Microbiol.">
        <title>The Global Catalogue of Microorganisms (GCM) 10K type strain sequencing project: providing services to taxonomists for standard genome sequencing and annotation.</title>
        <authorList>
            <consortium name="The Broad Institute Genomics Platform"/>
            <consortium name="The Broad Institute Genome Sequencing Center for Infectious Disease"/>
            <person name="Wu L."/>
            <person name="Ma J."/>
        </authorList>
    </citation>
    <scope>NUCLEOTIDE SEQUENCE [LARGE SCALE GENOMIC DNA]</scope>
    <source>
        <strain evidence="10">CECT 7806</strain>
    </source>
</reference>
<dbReference type="Pfam" id="PF04542">
    <property type="entry name" value="Sigma70_r2"/>
    <property type="match status" value="1"/>
</dbReference>
<dbReference type="RefSeq" id="WP_238292603.1">
    <property type="nucleotide sequence ID" value="NZ_BPQS01000057.1"/>
</dbReference>
<dbReference type="InterPro" id="IPR036388">
    <property type="entry name" value="WH-like_DNA-bd_sf"/>
</dbReference>
<feature type="domain" description="RNA polymerase sigma factor 70 region 4 type 2" evidence="8">
    <location>
        <begin position="188"/>
        <end position="240"/>
    </location>
</feature>
<keyword evidence="3 6" id="KW-0731">Sigma factor</keyword>
<evidence type="ECO:0000256" key="5">
    <source>
        <dbReference type="ARBA" id="ARBA00023163"/>
    </source>
</evidence>
<dbReference type="InterPro" id="IPR000838">
    <property type="entry name" value="RNA_pol_sigma70_ECF_CS"/>
</dbReference>
<evidence type="ECO:0000259" key="7">
    <source>
        <dbReference type="Pfam" id="PF04542"/>
    </source>
</evidence>
<evidence type="ECO:0000313" key="10">
    <source>
        <dbReference type="Proteomes" id="UP001244297"/>
    </source>
</evidence>
<evidence type="ECO:0000256" key="4">
    <source>
        <dbReference type="ARBA" id="ARBA00023125"/>
    </source>
</evidence>
<dbReference type="Proteomes" id="UP001244297">
    <property type="component" value="Unassembled WGS sequence"/>
</dbReference>
<sequence length="265" mass="28617">MPDTEGPSLLDSVADLAGDLPEDHSDDLAEDFSGDLRHGLPETVRAHLGTLLGRAYEQIGPEPGAAAENFADLLARLDAALAQAEGDREATFRAGLLEVVPALHRFAVSLTRDPAAADDLVQDTLLRGWRGRGGFTPGTNLEAWLFTILRNVFYSQHRKHGREVADTDGNHAERLTSVPEQGGHLDLQDVRAALDRLAPVMREALVLVAIENMSYEEAAAVMNCRIGTVKSRVWRAREQLARMLGYSGSEIGNDGVMLSVTGATA</sequence>
<dbReference type="InterPro" id="IPR014284">
    <property type="entry name" value="RNA_pol_sigma-70_dom"/>
</dbReference>
<dbReference type="PANTHER" id="PTHR43133:SF25">
    <property type="entry name" value="RNA POLYMERASE SIGMA FACTOR RFAY-RELATED"/>
    <property type="match status" value="1"/>
</dbReference>
<comment type="caution">
    <text evidence="9">The sequence shown here is derived from an EMBL/GenBank/DDBJ whole genome shotgun (WGS) entry which is preliminary data.</text>
</comment>
<dbReference type="SUPFAM" id="SSF88946">
    <property type="entry name" value="Sigma2 domain of RNA polymerase sigma factors"/>
    <property type="match status" value="1"/>
</dbReference>
<comment type="similarity">
    <text evidence="1 6">Belongs to the sigma-70 factor family. ECF subfamily.</text>
</comment>
<evidence type="ECO:0000256" key="3">
    <source>
        <dbReference type="ARBA" id="ARBA00023082"/>
    </source>
</evidence>
<dbReference type="EMBL" id="JAUFPT010000010">
    <property type="protein sequence ID" value="MDN3569899.1"/>
    <property type="molecule type" value="Genomic_DNA"/>
</dbReference>
<dbReference type="InterPro" id="IPR013325">
    <property type="entry name" value="RNA_pol_sigma_r2"/>
</dbReference>
<dbReference type="SUPFAM" id="SSF88659">
    <property type="entry name" value="Sigma3 and sigma4 domains of RNA polymerase sigma factors"/>
    <property type="match status" value="1"/>
</dbReference>
<dbReference type="PANTHER" id="PTHR43133">
    <property type="entry name" value="RNA POLYMERASE ECF-TYPE SIGMA FACTO"/>
    <property type="match status" value="1"/>
</dbReference>
<evidence type="ECO:0000256" key="6">
    <source>
        <dbReference type="RuleBase" id="RU000716"/>
    </source>
</evidence>
<evidence type="ECO:0000256" key="2">
    <source>
        <dbReference type="ARBA" id="ARBA00023015"/>
    </source>
</evidence>
<dbReference type="InterPro" id="IPR013324">
    <property type="entry name" value="RNA_pol_sigma_r3/r4-like"/>
</dbReference>
<keyword evidence="4 6" id="KW-0238">DNA-binding</keyword>
<evidence type="ECO:0000256" key="1">
    <source>
        <dbReference type="ARBA" id="ARBA00010641"/>
    </source>
</evidence>
<protein>
    <recommendedName>
        <fullName evidence="6">RNA polymerase sigma factor</fullName>
    </recommendedName>
</protein>
<dbReference type="InterPro" id="IPR007627">
    <property type="entry name" value="RNA_pol_sigma70_r2"/>
</dbReference>